<evidence type="ECO:0000256" key="1">
    <source>
        <dbReference type="ARBA" id="ARBA00023157"/>
    </source>
</evidence>
<organism evidence="4 5">
    <name type="scientific">Erpetoichthys calabaricus</name>
    <name type="common">Rope fish</name>
    <name type="synonym">Calamoichthys calabaricus</name>
    <dbReference type="NCBI Taxonomy" id="27687"/>
    <lineage>
        <taxon>Eukaryota</taxon>
        <taxon>Metazoa</taxon>
        <taxon>Chordata</taxon>
        <taxon>Craniata</taxon>
        <taxon>Vertebrata</taxon>
        <taxon>Euteleostomi</taxon>
        <taxon>Actinopterygii</taxon>
        <taxon>Polypteriformes</taxon>
        <taxon>Polypteridae</taxon>
        <taxon>Erpetoichthys</taxon>
    </lineage>
</organism>
<feature type="chain" id="PRO_5033999434" evidence="2">
    <location>
        <begin position="17"/>
        <end position="403"/>
    </location>
</feature>
<reference evidence="4" key="2">
    <citation type="submission" date="2025-08" db="UniProtKB">
        <authorList>
            <consortium name="Ensembl"/>
        </authorList>
    </citation>
    <scope>IDENTIFICATION</scope>
</reference>
<dbReference type="Pfam" id="PF23344">
    <property type="entry name" value="ZP-N"/>
    <property type="match status" value="1"/>
</dbReference>
<keyword evidence="2" id="KW-0732">Signal</keyword>
<evidence type="ECO:0000256" key="2">
    <source>
        <dbReference type="SAM" id="SignalP"/>
    </source>
</evidence>
<dbReference type="InterPro" id="IPR055355">
    <property type="entry name" value="ZP-C"/>
</dbReference>
<feature type="domain" description="ZP" evidence="3">
    <location>
        <begin position="1"/>
        <end position="241"/>
    </location>
</feature>
<evidence type="ECO:0000259" key="3">
    <source>
        <dbReference type="PROSITE" id="PS51034"/>
    </source>
</evidence>
<evidence type="ECO:0000313" key="5">
    <source>
        <dbReference type="Proteomes" id="UP000694620"/>
    </source>
</evidence>
<gene>
    <name evidence="4" type="primary">LOC114665213</name>
</gene>
<reference evidence="4" key="1">
    <citation type="submission" date="2021-06" db="EMBL/GenBank/DDBJ databases">
        <authorList>
            <consortium name="Wellcome Sanger Institute Data Sharing"/>
        </authorList>
    </citation>
    <scope>NUCLEOTIDE SEQUENCE [LARGE SCALE GENOMIC DNA]</scope>
</reference>
<dbReference type="PROSITE" id="PS51034">
    <property type="entry name" value="ZP_2"/>
    <property type="match status" value="1"/>
</dbReference>
<dbReference type="Ensembl" id="ENSECRT00000018742.1">
    <property type="protein sequence ID" value="ENSECRP00000018371.1"/>
    <property type="gene ID" value="ENSECRG00000012285.1"/>
</dbReference>
<dbReference type="Pfam" id="PF00100">
    <property type="entry name" value="Zona_pellucida"/>
    <property type="match status" value="1"/>
</dbReference>
<dbReference type="AlphaFoldDB" id="A0A8C4SLI4"/>
<sequence length="403" mass="45904">MRPLMCFWFSLVCVLAGKGCTSTSQFGSEVIFEYSLQRCDTKAQVVNGMLVYSNTLYYKPLEPKGPIRRSSPFSVTLLCSYERLHHSYKLAYHPIWNRGTYFRNLRNQYSFTLHTMNADFSATSTRNKYYLGQPIAFQATAYFASSRQKLFVQSCHATASPDPFSPSRHILINNLGCMVDGKDENCASKFVLPRTNDTINFIIEAFQFHAISPRVYVHCELVVTDVLSKSAKSCNYDKVTKRWYELEGRHALCSCCDSQCAKDTGSKHPKEVKRMMSNGPLQILASEDEQTAPHHLSDLHEVSEDFPVHEYLNVGKNFKPEDEQLLSNDLGNDLENQEASFEMVHEPLSEEIQHIDSERNPLLDQNGAESNTFHSFRIRKMSESESSGFKLEEKMAIVDKASS</sequence>
<reference evidence="4" key="3">
    <citation type="submission" date="2025-09" db="UniProtKB">
        <authorList>
            <consortium name="Ensembl"/>
        </authorList>
    </citation>
    <scope>IDENTIFICATION</scope>
</reference>
<dbReference type="InterPro" id="IPR055356">
    <property type="entry name" value="ZP-N"/>
</dbReference>
<keyword evidence="5" id="KW-1185">Reference proteome</keyword>
<dbReference type="PANTHER" id="PTHR11576:SF15">
    <property type="entry name" value="ZONA PELLUCIDA SPERM-BINDING PROTEIN 3-LIKE"/>
    <property type="match status" value="1"/>
</dbReference>
<dbReference type="GO" id="GO:2000344">
    <property type="term" value="P:positive regulation of acrosome reaction"/>
    <property type="evidence" value="ECO:0007669"/>
    <property type="project" value="TreeGrafter"/>
</dbReference>
<dbReference type="Gene3D" id="2.60.40.3210">
    <property type="entry name" value="Zona pellucida, ZP-N domain"/>
    <property type="match status" value="1"/>
</dbReference>
<proteinExistence type="predicted"/>
<dbReference type="PANTHER" id="PTHR11576">
    <property type="entry name" value="ZONA PELLUCIDA SPERM-BINDING PROTEIN 3"/>
    <property type="match status" value="1"/>
</dbReference>
<protein>
    <submittedName>
        <fullName evidence="4">Zona pellucida sperm-binding protein 3-like</fullName>
    </submittedName>
</protein>
<dbReference type="SMART" id="SM00241">
    <property type="entry name" value="ZP"/>
    <property type="match status" value="1"/>
</dbReference>
<accession>A0A8C4SLI4</accession>
<dbReference type="GeneTree" id="ENSGT01030000234567"/>
<dbReference type="GO" id="GO:0035803">
    <property type="term" value="P:egg coat formation"/>
    <property type="evidence" value="ECO:0007669"/>
    <property type="project" value="TreeGrafter"/>
</dbReference>
<dbReference type="FunFam" id="2.60.40.4100:FF:000002">
    <property type="entry name" value="Zona pellucida sperm-binding protein 3"/>
    <property type="match status" value="1"/>
</dbReference>
<dbReference type="InterPro" id="IPR042235">
    <property type="entry name" value="ZP-C_dom"/>
</dbReference>
<dbReference type="GO" id="GO:0007339">
    <property type="term" value="P:binding of sperm to zona pellucida"/>
    <property type="evidence" value="ECO:0007669"/>
    <property type="project" value="TreeGrafter"/>
</dbReference>
<dbReference type="InterPro" id="IPR001507">
    <property type="entry name" value="ZP_dom"/>
</dbReference>
<dbReference type="Proteomes" id="UP000694620">
    <property type="component" value="Chromosome 14"/>
</dbReference>
<feature type="signal peptide" evidence="2">
    <location>
        <begin position="1"/>
        <end position="16"/>
    </location>
</feature>
<dbReference type="GO" id="GO:0031012">
    <property type="term" value="C:extracellular matrix"/>
    <property type="evidence" value="ECO:0007669"/>
    <property type="project" value="TreeGrafter"/>
</dbReference>
<name>A0A8C4SLI4_ERPCA</name>
<dbReference type="GO" id="GO:0032190">
    <property type="term" value="F:acrosin binding"/>
    <property type="evidence" value="ECO:0007669"/>
    <property type="project" value="TreeGrafter"/>
</dbReference>
<dbReference type="Gene3D" id="2.60.40.4100">
    <property type="entry name" value="Zona pellucida, ZP-C domain"/>
    <property type="match status" value="1"/>
</dbReference>
<keyword evidence="1" id="KW-1015">Disulfide bond</keyword>
<evidence type="ECO:0000313" key="4">
    <source>
        <dbReference type="Ensembl" id="ENSECRP00000018371.1"/>
    </source>
</evidence>